<proteinExistence type="predicted"/>
<dbReference type="InterPro" id="IPR036388">
    <property type="entry name" value="WH-like_DNA-bd_sf"/>
</dbReference>
<organism evidence="10 11">
    <name type="scientific">Starkeya nomas</name>
    <dbReference type="NCBI Taxonomy" id="2666134"/>
    <lineage>
        <taxon>Bacteria</taxon>
        <taxon>Pseudomonadati</taxon>
        <taxon>Pseudomonadota</taxon>
        <taxon>Alphaproteobacteria</taxon>
        <taxon>Hyphomicrobiales</taxon>
        <taxon>Xanthobacteraceae</taxon>
        <taxon>Starkeya</taxon>
    </lineage>
</organism>
<dbReference type="RefSeq" id="WP_159602265.1">
    <property type="nucleotide sequence ID" value="NZ_CACSAS010000029.1"/>
</dbReference>
<dbReference type="GO" id="GO:0000156">
    <property type="term" value="F:phosphorelay response regulator activity"/>
    <property type="evidence" value="ECO:0007669"/>
    <property type="project" value="TreeGrafter"/>
</dbReference>
<dbReference type="GO" id="GO:0000976">
    <property type="term" value="F:transcription cis-regulatory region binding"/>
    <property type="evidence" value="ECO:0007669"/>
    <property type="project" value="TreeGrafter"/>
</dbReference>
<feature type="domain" description="OmpR/PhoB-type" evidence="9">
    <location>
        <begin position="125"/>
        <end position="223"/>
    </location>
</feature>
<sequence length="225" mass="24676">MKILLLEDDAKLAGYVYRGLEEGGHSVDHLTNGCDALSHALYAEIDLAIVDRMVPGIDGVSVVRALRGARKQVPVLMLTALGDVADRVEGLAAGADDYLCKPFHFAELLARITALARRGHQAFEPHVLSVHDLSLDLLARTAKRGGKQIDLQSKELALLEVLMRNAGRVVPRTLLLDKVWNLNFEPSTSILETQISRLRAKIDKPFDLPLVNTVRSMGYTLHGPS</sequence>
<evidence type="ECO:0000259" key="9">
    <source>
        <dbReference type="PROSITE" id="PS51755"/>
    </source>
</evidence>
<dbReference type="CDD" id="cd19935">
    <property type="entry name" value="REC_OmpR_CusR-like"/>
    <property type="match status" value="1"/>
</dbReference>
<dbReference type="Gene3D" id="3.40.50.2300">
    <property type="match status" value="1"/>
</dbReference>
<dbReference type="GO" id="GO:0005829">
    <property type="term" value="C:cytosol"/>
    <property type="evidence" value="ECO:0007669"/>
    <property type="project" value="TreeGrafter"/>
</dbReference>
<keyword evidence="1 6" id="KW-0597">Phosphoprotein</keyword>
<dbReference type="AlphaFoldDB" id="A0A5S9R5G6"/>
<dbReference type="CDD" id="cd00383">
    <property type="entry name" value="trans_reg_C"/>
    <property type="match status" value="1"/>
</dbReference>
<dbReference type="SUPFAM" id="SSF52172">
    <property type="entry name" value="CheY-like"/>
    <property type="match status" value="1"/>
</dbReference>
<keyword evidence="3" id="KW-0805">Transcription regulation</keyword>
<evidence type="ECO:0000256" key="4">
    <source>
        <dbReference type="ARBA" id="ARBA00023125"/>
    </source>
</evidence>
<evidence type="ECO:0000313" key="11">
    <source>
        <dbReference type="Proteomes" id="UP000433050"/>
    </source>
</evidence>
<dbReference type="GO" id="GO:0006355">
    <property type="term" value="P:regulation of DNA-templated transcription"/>
    <property type="evidence" value="ECO:0007669"/>
    <property type="project" value="InterPro"/>
</dbReference>
<dbReference type="InterPro" id="IPR039420">
    <property type="entry name" value="WalR-like"/>
</dbReference>
<keyword evidence="4 7" id="KW-0238">DNA-binding</keyword>
<gene>
    <name evidence="10" type="primary">copR</name>
    <name evidence="10" type="ORF">STARVERO_04464</name>
</gene>
<keyword evidence="2" id="KW-0902">Two-component regulatory system</keyword>
<dbReference type="Pfam" id="PF00072">
    <property type="entry name" value="Response_reg"/>
    <property type="match status" value="1"/>
</dbReference>
<dbReference type="Proteomes" id="UP000433050">
    <property type="component" value="Unassembled WGS sequence"/>
</dbReference>
<evidence type="ECO:0000256" key="1">
    <source>
        <dbReference type="ARBA" id="ARBA00022553"/>
    </source>
</evidence>
<evidence type="ECO:0000256" key="2">
    <source>
        <dbReference type="ARBA" id="ARBA00023012"/>
    </source>
</evidence>
<dbReference type="Gene3D" id="6.10.250.690">
    <property type="match status" value="1"/>
</dbReference>
<reference evidence="10 11" key="1">
    <citation type="submission" date="2019-12" db="EMBL/GenBank/DDBJ databases">
        <authorList>
            <person name="Reyes-Prieto M."/>
        </authorList>
    </citation>
    <scope>NUCLEOTIDE SEQUENCE [LARGE SCALE GENOMIC DNA]</scope>
    <source>
        <strain evidence="10">HF14-78462</strain>
    </source>
</reference>
<name>A0A5S9R5G6_9HYPH</name>
<dbReference type="PANTHER" id="PTHR48111:SF76">
    <property type="entry name" value="TWO-COMPONENT RESPONSE REGULATOR"/>
    <property type="match status" value="1"/>
</dbReference>
<dbReference type="FunFam" id="1.10.10.10:FF:000005">
    <property type="entry name" value="Two-component system response regulator"/>
    <property type="match status" value="1"/>
</dbReference>
<keyword evidence="5" id="KW-0804">Transcription</keyword>
<dbReference type="PROSITE" id="PS50110">
    <property type="entry name" value="RESPONSE_REGULATORY"/>
    <property type="match status" value="1"/>
</dbReference>
<dbReference type="EMBL" id="CACSAS010000029">
    <property type="protein sequence ID" value="CAA0129188.1"/>
    <property type="molecule type" value="Genomic_DNA"/>
</dbReference>
<dbReference type="SMART" id="SM00448">
    <property type="entry name" value="REC"/>
    <property type="match status" value="1"/>
</dbReference>
<evidence type="ECO:0000256" key="5">
    <source>
        <dbReference type="ARBA" id="ARBA00023163"/>
    </source>
</evidence>
<keyword evidence="11" id="KW-1185">Reference proteome</keyword>
<evidence type="ECO:0000256" key="3">
    <source>
        <dbReference type="ARBA" id="ARBA00023015"/>
    </source>
</evidence>
<feature type="domain" description="Response regulatory" evidence="8">
    <location>
        <begin position="2"/>
        <end position="116"/>
    </location>
</feature>
<dbReference type="Pfam" id="PF00486">
    <property type="entry name" value="Trans_reg_C"/>
    <property type="match status" value="1"/>
</dbReference>
<evidence type="ECO:0000259" key="8">
    <source>
        <dbReference type="PROSITE" id="PS50110"/>
    </source>
</evidence>
<dbReference type="SUPFAM" id="SSF46894">
    <property type="entry name" value="C-terminal effector domain of the bipartite response regulators"/>
    <property type="match status" value="1"/>
</dbReference>
<dbReference type="SMART" id="SM00862">
    <property type="entry name" value="Trans_reg_C"/>
    <property type="match status" value="1"/>
</dbReference>
<feature type="DNA-binding region" description="OmpR/PhoB-type" evidence="7">
    <location>
        <begin position="125"/>
        <end position="223"/>
    </location>
</feature>
<evidence type="ECO:0000256" key="6">
    <source>
        <dbReference type="PROSITE-ProRule" id="PRU00169"/>
    </source>
</evidence>
<dbReference type="Gene3D" id="1.10.10.10">
    <property type="entry name" value="Winged helix-like DNA-binding domain superfamily/Winged helix DNA-binding domain"/>
    <property type="match status" value="1"/>
</dbReference>
<dbReference type="PANTHER" id="PTHR48111">
    <property type="entry name" value="REGULATOR OF RPOS"/>
    <property type="match status" value="1"/>
</dbReference>
<evidence type="ECO:0000313" key="10">
    <source>
        <dbReference type="EMBL" id="CAA0129188.1"/>
    </source>
</evidence>
<dbReference type="InterPro" id="IPR011006">
    <property type="entry name" value="CheY-like_superfamily"/>
</dbReference>
<protein>
    <submittedName>
        <fullName evidence="10">Transcriptional activator protein CopR</fullName>
    </submittedName>
</protein>
<dbReference type="GO" id="GO:0032993">
    <property type="term" value="C:protein-DNA complex"/>
    <property type="evidence" value="ECO:0007669"/>
    <property type="project" value="TreeGrafter"/>
</dbReference>
<dbReference type="PROSITE" id="PS51755">
    <property type="entry name" value="OMPR_PHOB"/>
    <property type="match status" value="1"/>
</dbReference>
<dbReference type="InterPro" id="IPR001867">
    <property type="entry name" value="OmpR/PhoB-type_DNA-bd"/>
</dbReference>
<feature type="modified residue" description="4-aspartylphosphate" evidence="6">
    <location>
        <position position="51"/>
    </location>
</feature>
<evidence type="ECO:0000256" key="7">
    <source>
        <dbReference type="PROSITE-ProRule" id="PRU01091"/>
    </source>
</evidence>
<dbReference type="InterPro" id="IPR001789">
    <property type="entry name" value="Sig_transdc_resp-reg_receiver"/>
</dbReference>
<accession>A0A5S9R5G6</accession>
<dbReference type="InterPro" id="IPR016032">
    <property type="entry name" value="Sig_transdc_resp-reg_C-effctor"/>
</dbReference>